<dbReference type="Proteomes" id="UP000660262">
    <property type="component" value="Unassembled WGS sequence"/>
</dbReference>
<sequence>MCWDTFLPFWPCVVLIRSDMAAAASISSSSSFTLRADKHVHFSPHRSCSYRKPSRRRHVSAAAAASSSSSSLSSFRPCIDIHGGKVKQIVGASLQDNDATATLENFSTDDKPSTFATKYRDDQLPGGHVIMLGKSQENADAARDALVAFPGGLHVGGGITDESAAEWIEAGASHVIVTSYAFTDGMIDLDKLARLRDAVGKERVVIDLSCKRVPSSDATTTSESSESSLDDASNPYCVCIDRWQTVTDVRPFFDDWLARLAEYCDEFLVHAVANEGLRGGIDEDLVRLLAATSPIPVTYAGGVRDVSDLERFYEVCEGKVDVTVGSALDIFGGELKYDDVVDWHKRLRM</sequence>
<protein>
    <recommendedName>
        <fullName evidence="7">1-(5-phosphoribosyl)-5-[(5-phosphoribosylamino)methylideneamino] imidazole-4-carboxamide isomerase HISN3, chloroplastic</fullName>
        <ecNumber evidence="7">5.3.1.16</ecNumber>
    </recommendedName>
    <alternativeName>
        <fullName evidence="7">5-proFAR isomerase</fullName>
    </alternativeName>
    <alternativeName>
        <fullName evidence="7">Phosphoribosylformimino-5-aminoimidazole carboxamide ribotide isomerase</fullName>
    </alternativeName>
</protein>
<comment type="pathway">
    <text evidence="1 7">Amino-acid biosynthesis; L-histidine biosynthesis; L-histidine from 5-phospho-alpha-D-ribose 1-diphosphate: step 4/9.</text>
</comment>
<evidence type="ECO:0000256" key="7">
    <source>
        <dbReference type="RuleBase" id="RU364022"/>
    </source>
</evidence>
<dbReference type="InterPro" id="IPR011060">
    <property type="entry name" value="RibuloseP-bd_barrel"/>
</dbReference>
<evidence type="ECO:0000256" key="1">
    <source>
        <dbReference type="ARBA" id="ARBA00005133"/>
    </source>
</evidence>
<dbReference type="EC" id="5.3.1.16" evidence="7"/>
<organism evidence="9 10">
    <name type="scientific">Pycnococcus provasolii</name>
    <dbReference type="NCBI Taxonomy" id="41880"/>
    <lineage>
        <taxon>Eukaryota</taxon>
        <taxon>Viridiplantae</taxon>
        <taxon>Chlorophyta</taxon>
        <taxon>Pseudoscourfieldiophyceae</taxon>
        <taxon>Pseudoscourfieldiales</taxon>
        <taxon>Pycnococcaceae</taxon>
        <taxon>Pycnococcus</taxon>
    </lineage>
</organism>
<feature type="chain" id="PRO_5032384806" description="1-(5-phosphoribosyl)-5-[(5-phosphoribosylamino)methylideneamino] imidazole-4-carboxamide isomerase HISN3, chloroplastic" evidence="8">
    <location>
        <begin position="24"/>
        <end position="349"/>
    </location>
</feature>
<dbReference type="Gene3D" id="3.20.20.70">
    <property type="entry name" value="Aldolase class I"/>
    <property type="match status" value="1"/>
</dbReference>
<dbReference type="CDD" id="cd04723">
    <property type="entry name" value="HisA_HisF"/>
    <property type="match status" value="1"/>
</dbReference>
<dbReference type="UniPathway" id="UPA00031">
    <property type="reaction ID" value="UER00009"/>
</dbReference>
<feature type="signal peptide" evidence="8">
    <location>
        <begin position="1"/>
        <end position="23"/>
    </location>
</feature>
<evidence type="ECO:0000256" key="2">
    <source>
        <dbReference type="ARBA" id="ARBA00009667"/>
    </source>
</evidence>
<keyword evidence="4 6" id="KW-0368">Histidine biosynthesis</keyword>
<keyword evidence="8" id="KW-0732">Signal</keyword>
<name>A0A830HGC2_9CHLO</name>
<dbReference type="OrthoDB" id="446074at2759"/>
<gene>
    <name evidence="9" type="ORF">PPROV_000357200</name>
</gene>
<evidence type="ECO:0000256" key="4">
    <source>
        <dbReference type="ARBA" id="ARBA00023102"/>
    </source>
</evidence>
<dbReference type="InterPro" id="IPR044524">
    <property type="entry name" value="Isoase_HisA-like"/>
</dbReference>
<dbReference type="GO" id="GO:0003949">
    <property type="term" value="F:1-(5-phosphoribosyl)-5-[(5-phosphoribosylamino)methylideneamino]imidazole-4-carboxamide isomerase activity"/>
    <property type="evidence" value="ECO:0007669"/>
    <property type="project" value="UniProtKB-EC"/>
</dbReference>
<evidence type="ECO:0000256" key="3">
    <source>
        <dbReference type="ARBA" id="ARBA00022605"/>
    </source>
</evidence>
<comment type="subcellular location">
    <subcellularLocation>
        <location evidence="7">Plastid</location>
        <location evidence="7">Chloroplast</location>
    </subcellularLocation>
</comment>
<evidence type="ECO:0000313" key="9">
    <source>
        <dbReference type="EMBL" id="GHP04820.1"/>
    </source>
</evidence>
<keyword evidence="7" id="KW-0934">Plastid</keyword>
<keyword evidence="10" id="KW-1185">Reference proteome</keyword>
<dbReference type="InterPro" id="IPR006062">
    <property type="entry name" value="His_biosynth"/>
</dbReference>
<dbReference type="PANTHER" id="PTHR43090">
    <property type="entry name" value="1-(5-PHOSPHORIBOSYL)-5-[(5-PHOSPHORIBOSYLAMINO)METHYLIDENEAMINO] IMIDAZOLE-4-CARBOXAMIDE ISOMERASE"/>
    <property type="match status" value="1"/>
</dbReference>
<dbReference type="EMBL" id="BNJQ01000008">
    <property type="protein sequence ID" value="GHP04820.1"/>
    <property type="molecule type" value="Genomic_DNA"/>
</dbReference>
<accession>A0A830HGC2</accession>
<dbReference type="NCBIfam" id="TIGR02129">
    <property type="entry name" value="hisA_euk"/>
    <property type="match status" value="1"/>
</dbReference>
<keyword evidence="3 6" id="KW-0028">Amino-acid biosynthesis</keyword>
<comment type="caution">
    <text evidence="9">The sequence shown here is derived from an EMBL/GenBank/DDBJ whole genome shotgun (WGS) entry which is preliminary data.</text>
</comment>
<dbReference type="PANTHER" id="PTHR43090:SF2">
    <property type="entry name" value="1-(5-PHOSPHORIBOSYL)-5-[(5-PHOSPHORIBOSYLAMINO)METHYLIDENEAMINO] IMIDAZOLE-4-CARBOXAMIDE ISOMERASE"/>
    <property type="match status" value="1"/>
</dbReference>
<proteinExistence type="inferred from homology"/>
<dbReference type="SUPFAM" id="SSF51366">
    <property type="entry name" value="Ribulose-phoshate binding barrel"/>
    <property type="match status" value="1"/>
</dbReference>
<evidence type="ECO:0000256" key="6">
    <source>
        <dbReference type="RuleBase" id="RU003657"/>
    </source>
</evidence>
<dbReference type="Pfam" id="PF00977">
    <property type="entry name" value="His_biosynth"/>
    <property type="match status" value="1"/>
</dbReference>
<dbReference type="GO" id="GO:0009507">
    <property type="term" value="C:chloroplast"/>
    <property type="evidence" value="ECO:0007669"/>
    <property type="project" value="UniProtKB-SubCell"/>
</dbReference>
<dbReference type="InterPro" id="IPR013785">
    <property type="entry name" value="Aldolase_TIM"/>
</dbReference>
<keyword evidence="5 7" id="KW-0413">Isomerase</keyword>
<evidence type="ECO:0000256" key="5">
    <source>
        <dbReference type="ARBA" id="ARBA00023235"/>
    </source>
</evidence>
<keyword evidence="7" id="KW-0150">Chloroplast</keyword>
<dbReference type="InterPro" id="IPR011858">
    <property type="entry name" value="His6/HISN3"/>
</dbReference>
<dbReference type="GO" id="GO:0000105">
    <property type="term" value="P:L-histidine biosynthetic process"/>
    <property type="evidence" value="ECO:0007669"/>
    <property type="project" value="UniProtKB-UniPathway"/>
</dbReference>
<evidence type="ECO:0000256" key="8">
    <source>
        <dbReference type="SAM" id="SignalP"/>
    </source>
</evidence>
<evidence type="ECO:0000313" key="10">
    <source>
        <dbReference type="Proteomes" id="UP000660262"/>
    </source>
</evidence>
<reference evidence="9" key="1">
    <citation type="submission" date="2020-10" db="EMBL/GenBank/DDBJ databases">
        <title>Unveiling of a novel bifunctional photoreceptor, Dualchrome1, isolated from a cosmopolitan green alga.</title>
        <authorList>
            <person name="Suzuki S."/>
            <person name="Kawachi M."/>
        </authorList>
    </citation>
    <scope>NUCLEOTIDE SEQUENCE</scope>
    <source>
        <strain evidence="9">NIES 2893</strain>
    </source>
</reference>
<dbReference type="GO" id="GO:0000162">
    <property type="term" value="P:L-tryptophan biosynthetic process"/>
    <property type="evidence" value="ECO:0007669"/>
    <property type="project" value="TreeGrafter"/>
</dbReference>
<dbReference type="AlphaFoldDB" id="A0A830HGC2"/>
<comment type="catalytic activity">
    <reaction evidence="7">
        <text>1-(5-phospho-beta-D-ribosyl)-5-[(5-phospho-beta-D-ribosylamino)methylideneamino]imidazole-4-carboxamide = 5-[(5-phospho-1-deoxy-D-ribulos-1-ylimino)methylamino]-1-(5-phospho-beta-D-ribosyl)imidazole-4-carboxamide</text>
        <dbReference type="Rhea" id="RHEA:15469"/>
        <dbReference type="ChEBI" id="CHEBI:58435"/>
        <dbReference type="ChEBI" id="CHEBI:58525"/>
        <dbReference type="EC" id="5.3.1.16"/>
    </reaction>
</comment>
<comment type="similarity">
    <text evidence="2 6">Belongs to the HisA/HisF family.</text>
</comment>